<proteinExistence type="predicted"/>
<dbReference type="InterPro" id="IPR013783">
    <property type="entry name" value="Ig-like_fold"/>
</dbReference>
<feature type="compositionally biased region" description="Basic and acidic residues" evidence="1">
    <location>
        <begin position="127"/>
        <end position="137"/>
    </location>
</feature>
<evidence type="ECO:0000313" key="5">
    <source>
        <dbReference type="EMBL" id="APT91864.1"/>
    </source>
</evidence>
<evidence type="ECO:0000256" key="2">
    <source>
        <dbReference type="SAM" id="Phobius"/>
    </source>
</evidence>
<dbReference type="Proteomes" id="UP000185491">
    <property type="component" value="Chromosome"/>
</dbReference>
<evidence type="ECO:0000259" key="4">
    <source>
        <dbReference type="Pfam" id="PF17802"/>
    </source>
</evidence>
<dbReference type="InterPro" id="IPR041033">
    <property type="entry name" value="SpaA_PFL_dom_1"/>
</dbReference>
<feature type="compositionally biased region" description="Pro residues" evidence="1">
    <location>
        <begin position="375"/>
        <end position="385"/>
    </location>
</feature>
<dbReference type="InterPro" id="IPR048052">
    <property type="entry name" value="FM1-like"/>
</dbReference>
<accession>A0A1L7D195</accession>
<reference evidence="5 6" key="1">
    <citation type="submission" date="2014-08" db="EMBL/GenBank/DDBJ databases">
        <title>Complete genome sequence of Corynebacterium phocae M408/89/1(T)(=DSM 44612(T)), isolated from the common seal (Phoca vitulina).</title>
        <authorList>
            <person name="Ruckert C."/>
            <person name="Albersmeier A."/>
            <person name="Winkler A."/>
            <person name="Kalinowski J."/>
        </authorList>
    </citation>
    <scope>NUCLEOTIDE SEQUENCE [LARGE SCALE GENOMIC DNA]</scope>
    <source>
        <strain evidence="5 6">M408/89/1</strain>
    </source>
</reference>
<sequence>MAAGVLASGGIVTTNITNPAVASAQSDIYLGTTEMPTDITLFIHKRSKGELGGDRDTGLPKSDPGGEKLVATFSVQKITEIDLSTNDGWKKAEQLSKKFDSTNNQTAVQSITKAGYTLGSGSSIKTDRGYVHDHKTGTGETTEAGTGTGSAKFGRGLYLVTETETPTGYKGDVKPFIITLPITNPVNTTRWLNEVHVHPKNQREELGATKTVKDSDAIINGQNIQYTLDQPLVPGPTYDGIVLVDHYPADRLEFLTDPAPEVKIQYDDGSGTEEVVLEADKHYTVTNKAEEGKNEGKVVVKFTSAGLGQVYEILLDENINVSMKLNFKVKPNQPAETSPIENKYKTWTHRREEPAEDPTKPPVVDPPTEGTENPETPPTGTPPNPYPYPRSFYGNVDIIKKDASGAKLTGAEFDLFVCTDVNTLTTKLNKTAIVANDGVEIRGLLANDYRDDKVVPEANQTSYCLKETKAPEDHELLAEPIIFKVERDKTDPTIVPVLEKTIVNTKGNGGFNLPMTGGKGVFMLLLAGLGFLVLGRGYSARFNRRRP</sequence>
<evidence type="ECO:0000256" key="1">
    <source>
        <dbReference type="SAM" id="MobiDB-lite"/>
    </source>
</evidence>
<dbReference type="KEGG" id="cpho:CPHO_01910"/>
<dbReference type="InterPro" id="IPR032364">
    <property type="entry name" value="GramPos_pilinD1_N"/>
</dbReference>
<feature type="domain" description="Gram-positive pilin subunit D1 N-terminal" evidence="3">
    <location>
        <begin position="37"/>
        <end position="202"/>
    </location>
</feature>
<keyword evidence="2" id="KW-0472">Membrane</keyword>
<keyword evidence="6" id="KW-1185">Reference proteome</keyword>
<dbReference type="Gene3D" id="2.60.40.10">
    <property type="entry name" value="Immunoglobulins"/>
    <property type="match status" value="2"/>
</dbReference>
<organism evidence="5 6">
    <name type="scientific">Corynebacterium phocae</name>
    <dbReference type="NCBI Taxonomy" id="161895"/>
    <lineage>
        <taxon>Bacteria</taxon>
        <taxon>Bacillati</taxon>
        <taxon>Actinomycetota</taxon>
        <taxon>Actinomycetes</taxon>
        <taxon>Mycobacteriales</taxon>
        <taxon>Corynebacteriaceae</taxon>
        <taxon>Corynebacterium</taxon>
    </lineage>
</organism>
<dbReference type="EMBL" id="CP009249">
    <property type="protein sequence ID" value="APT91864.1"/>
    <property type="molecule type" value="Genomic_DNA"/>
</dbReference>
<keyword evidence="2" id="KW-1133">Transmembrane helix</keyword>
<name>A0A1L7D195_9CORY</name>
<dbReference type="Pfam" id="PF16555">
    <property type="entry name" value="GramPos_pilinD1"/>
    <property type="match status" value="1"/>
</dbReference>
<dbReference type="Gene3D" id="2.60.40.740">
    <property type="match status" value="1"/>
</dbReference>
<dbReference type="GO" id="GO:0005975">
    <property type="term" value="P:carbohydrate metabolic process"/>
    <property type="evidence" value="ECO:0007669"/>
    <property type="project" value="UniProtKB-ARBA"/>
</dbReference>
<feature type="transmembrane region" description="Helical" evidence="2">
    <location>
        <begin position="520"/>
        <end position="538"/>
    </location>
</feature>
<dbReference type="NCBIfam" id="NF033902">
    <property type="entry name" value="iso_D2_wall_anc"/>
    <property type="match status" value="1"/>
</dbReference>
<protein>
    <submittedName>
        <fullName evidence="5">Uncharacterized protein</fullName>
    </submittedName>
</protein>
<evidence type="ECO:0000313" key="6">
    <source>
        <dbReference type="Proteomes" id="UP000185491"/>
    </source>
</evidence>
<dbReference type="AlphaFoldDB" id="A0A1L7D195"/>
<dbReference type="Pfam" id="PF17802">
    <property type="entry name" value="SpaA"/>
    <property type="match status" value="1"/>
</dbReference>
<feature type="region of interest" description="Disordered" evidence="1">
    <location>
        <begin position="127"/>
        <end position="148"/>
    </location>
</feature>
<keyword evidence="2" id="KW-0812">Transmembrane</keyword>
<evidence type="ECO:0000259" key="3">
    <source>
        <dbReference type="Pfam" id="PF16555"/>
    </source>
</evidence>
<feature type="domain" description="SpaA-like prealbumin fold" evidence="4">
    <location>
        <begin position="394"/>
        <end position="491"/>
    </location>
</feature>
<feature type="region of interest" description="Disordered" evidence="1">
    <location>
        <begin position="331"/>
        <end position="385"/>
    </location>
</feature>
<gene>
    <name evidence="5" type="ORF">CPHO_01910</name>
</gene>
<dbReference type="STRING" id="161895.CPHO_01910"/>
<feature type="compositionally biased region" description="Basic and acidic residues" evidence="1">
    <location>
        <begin position="349"/>
        <end position="359"/>
    </location>
</feature>